<comment type="caution">
    <text evidence="2">The sequence shown here is derived from an EMBL/GenBank/DDBJ whole genome shotgun (WGS) entry which is preliminary data.</text>
</comment>
<gene>
    <name evidence="2" type="ORF">EDC30_101442</name>
</gene>
<keyword evidence="3" id="KW-1185">Reference proteome</keyword>
<evidence type="ECO:0000256" key="1">
    <source>
        <dbReference type="SAM" id="MobiDB-lite"/>
    </source>
</evidence>
<feature type="region of interest" description="Disordered" evidence="1">
    <location>
        <begin position="1"/>
        <end position="33"/>
    </location>
</feature>
<dbReference type="OrthoDB" id="8905216at2"/>
<dbReference type="EMBL" id="SLZQ01000001">
    <property type="protein sequence ID" value="TCS39486.1"/>
    <property type="molecule type" value="Genomic_DNA"/>
</dbReference>
<sequence length="137" mass="15847">MKDGIPFEKTSVEEVQNSTWQEPSPSKSLEKNWGTHRFPLKQEKPDIKLLTPWVQQLPPEVRPRQLVIQYARIANKLASLWPHPIACEKYLNQLMIDERGDRQGFPAEVALELAALQAYFATNVMVHHYDVWGDRIG</sequence>
<organism evidence="2 3">
    <name type="scientific">Paucimonas lemoignei</name>
    <name type="common">Pseudomonas lemoignei</name>
    <dbReference type="NCBI Taxonomy" id="29443"/>
    <lineage>
        <taxon>Bacteria</taxon>
        <taxon>Pseudomonadati</taxon>
        <taxon>Pseudomonadota</taxon>
        <taxon>Betaproteobacteria</taxon>
        <taxon>Burkholderiales</taxon>
        <taxon>Burkholderiaceae</taxon>
        <taxon>Paucimonas</taxon>
    </lineage>
</organism>
<feature type="compositionally biased region" description="Polar residues" evidence="1">
    <location>
        <begin position="13"/>
        <end position="27"/>
    </location>
</feature>
<accession>A0A4R3I173</accession>
<reference evidence="2 3" key="1">
    <citation type="submission" date="2019-03" db="EMBL/GenBank/DDBJ databases">
        <title>Genomic Encyclopedia of Type Strains, Phase IV (KMG-IV): sequencing the most valuable type-strain genomes for metagenomic binning, comparative biology and taxonomic classification.</title>
        <authorList>
            <person name="Goeker M."/>
        </authorList>
    </citation>
    <scope>NUCLEOTIDE SEQUENCE [LARGE SCALE GENOMIC DNA]</scope>
    <source>
        <strain evidence="2 3">DSM 7445</strain>
    </source>
</reference>
<dbReference type="AlphaFoldDB" id="A0A4R3I173"/>
<dbReference type="Proteomes" id="UP000295382">
    <property type="component" value="Unassembled WGS sequence"/>
</dbReference>
<evidence type="ECO:0000313" key="2">
    <source>
        <dbReference type="EMBL" id="TCS39486.1"/>
    </source>
</evidence>
<evidence type="ECO:0000313" key="3">
    <source>
        <dbReference type="Proteomes" id="UP000295382"/>
    </source>
</evidence>
<proteinExistence type="predicted"/>
<feature type="compositionally biased region" description="Basic and acidic residues" evidence="1">
    <location>
        <begin position="1"/>
        <end position="12"/>
    </location>
</feature>
<protein>
    <submittedName>
        <fullName evidence="2">Uncharacterized protein</fullName>
    </submittedName>
</protein>
<name>A0A4R3I173_PAULE</name>
<dbReference type="RefSeq" id="WP_132256838.1">
    <property type="nucleotide sequence ID" value="NZ_SLZQ01000001.1"/>
</dbReference>